<evidence type="ECO:0000313" key="8">
    <source>
        <dbReference type="Proteomes" id="UP000776164"/>
    </source>
</evidence>
<dbReference type="PIRSF" id="PIRSF000337">
    <property type="entry name" value="NTA_MOA"/>
    <property type="match status" value="1"/>
</dbReference>
<feature type="domain" description="Luciferase-like" evidence="6">
    <location>
        <begin position="27"/>
        <end position="389"/>
    </location>
</feature>
<proteinExistence type="inferred from homology"/>
<sequence>MTDKTIMLGMFQAMGLGGAWRLPGNTSTEFLDLDHWITMAMRLDEAGVDFLFFADDYAYPIMNGQVIDVAIKEALLFPKADPVTLLSALAAVTTKLGLVVTSSTTIEKPQALAKRFATLDHLSKGRIGWNVVTGAGQNSSAKLFGEKMIPHDERYALAEDHLQLAMKLWQGSWEDGALKVDKENNVYADPSMVHEIEHDGPYFQAHGLLTVPPSPQRTPVLFQAGTSTKGRDLASRYAEAVFLAAEPDMMAEQIADLRARAVSHGRAPDAIKFLIAGTFITAETEEEALALRERMIGFNTLEGAAAAYAFFTGLDLLSMELDKPLSTVKTEQGRTNVERFAGENGKPAPTVREILEEFRRNGVMGQPFIGTPAQVVDQAKAVIAQTGADGFLVQPGPDGTYDDFIDLLMPVMRERGLIAPPASAGTTLRERIFGAGQKRLPHDHPGAQYLAGAEVLTG</sequence>
<keyword evidence="8" id="KW-1185">Reference proteome</keyword>
<dbReference type="PANTHER" id="PTHR30011:SF16">
    <property type="entry name" value="C2H2 FINGER DOMAIN TRANSCRIPTION FACTOR (EUROFUNG)-RELATED"/>
    <property type="match status" value="1"/>
</dbReference>
<reference evidence="7 8" key="1">
    <citation type="submission" date="2021-01" db="EMBL/GenBank/DDBJ databases">
        <title>Sequencing the genomes of 1000 actinobacteria strains.</title>
        <authorList>
            <person name="Klenk H.-P."/>
        </authorList>
    </citation>
    <scope>NUCLEOTIDE SEQUENCE [LARGE SCALE GENOMIC DNA]</scope>
    <source>
        <strain evidence="7 8">DSM 13057</strain>
    </source>
</reference>
<dbReference type="RefSeq" id="WP_205110245.1">
    <property type="nucleotide sequence ID" value="NZ_BAAAHT010000009.1"/>
</dbReference>
<organism evidence="7 8">
    <name type="scientific">Subtercola frigoramans</name>
    <dbReference type="NCBI Taxonomy" id="120298"/>
    <lineage>
        <taxon>Bacteria</taxon>
        <taxon>Bacillati</taxon>
        <taxon>Actinomycetota</taxon>
        <taxon>Actinomycetes</taxon>
        <taxon>Micrococcales</taxon>
        <taxon>Microbacteriaceae</taxon>
        <taxon>Subtercola</taxon>
    </lineage>
</organism>
<dbReference type="Gene3D" id="3.20.20.30">
    <property type="entry name" value="Luciferase-like domain"/>
    <property type="match status" value="1"/>
</dbReference>
<dbReference type="GO" id="GO:0004497">
    <property type="term" value="F:monooxygenase activity"/>
    <property type="evidence" value="ECO:0007669"/>
    <property type="project" value="UniProtKB-KW"/>
</dbReference>
<evidence type="ECO:0000256" key="5">
    <source>
        <dbReference type="ARBA" id="ARBA00033748"/>
    </source>
</evidence>
<dbReference type="SUPFAM" id="SSF51679">
    <property type="entry name" value="Bacterial luciferase-like"/>
    <property type="match status" value="1"/>
</dbReference>
<keyword evidence="2" id="KW-0288">FMN</keyword>
<dbReference type="Proteomes" id="UP000776164">
    <property type="component" value="Unassembled WGS sequence"/>
</dbReference>
<keyword evidence="3" id="KW-0560">Oxidoreductase</keyword>
<evidence type="ECO:0000256" key="3">
    <source>
        <dbReference type="ARBA" id="ARBA00023002"/>
    </source>
</evidence>
<comment type="caution">
    <text evidence="7">The sequence shown here is derived from an EMBL/GenBank/DDBJ whole genome shotgun (WGS) entry which is preliminary data.</text>
</comment>
<dbReference type="PANTHER" id="PTHR30011">
    <property type="entry name" value="ALKANESULFONATE MONOOXYGENASE-RELATED"/>
    <property type="match status" value="1"/>
</dbReference>
<keyword evidence="4 7" id="KW-0503">Monooxygenase</keyword>
<accession>A0ABS2L7S2</accession>
<dbReference type="Pfam" id="PF00296">
    <property type="entry name" value="Bac_luciferase"/>
    <property type="match status" value="1"/>
</dbReference>
<evidence type="ECO:0000259" key="6">
    <source>
        <dbReference type="Pfam" id="PF00296"/>
    </source>
</evidence>
<evidence type="ECO:0000256" key="2">
    <source>
        <dbReference type="ARBA" id="ARBA00022643"/>
    </source>
</evidence>
<evidence type="ECO:0000313" key="7">
    <source>
        <dbReference type="EMBL" id="MBM7473064.1"/>
    </source>
</evidence>
<evidence type="ECO:0000256" key="1">
    <source>
        <dbReference type="ARBA" id="ARBA00022630"/>
    </source>
</evidence>
<dbReference type="EMBL" id="JAFBBU010000001">
    <property type="protein sequence ID" value="MBM7473064.1"/>
    <property type="molecule type" value="Genomic_DNA"/>
</dbReference>
<comment type="similarity">
    <text evidence="5">Belongs to the NtaA/SnaA/DszA monooxygenase family.</text>
</comment>
<dbReference type="InterPro" id="IPR016215">
    <property type="entry name" value="NTA_MOA"/>
</dbReference>
<dbReference type="InterPro" id="IPR051260">
    <property type="entry name" value="Diverse_substr_monoxygenases"/>
</dbReference>
<evidence type="ECO:0000256" key="4">
    <source>
        <dbReference type="ARBA" id="ARBA00023033"/>
    </source>
</evidence>
<name>A0ABS2L7S2_9MICO</name>
<protein>
    <submittedName>
        <fullName evidence="7">FMN-dependent oxidoreductase (Nitrilotriacetate monooxygenase family)</fullName>
    </submittedName>
</protein>
<dbReference type="InterPro" id="IPR011251">
    <property type="entry name" value="Luciferase-like_dom"/>
</dbReference>
<dbReference type="InterPro" id="IPR036661">
    <property type="entry name" value="Luciferase-like_sf"/>
</dbReference>
<keyword evidence="1" id="KW-0285">Flavoprotein</keyword>
<gene>
    <name evidence="7" type="ORF">JOE66_002698</name>
</gene>
<dbReference type="NCBIfam" id="TIGR03860">
    <property type="entry name" value="FMN_nitrolo"/>
    <property type="match status" value="1"/>
</dbReference>